<protein>
    <submittedName>
        <fullName evidence="1">Uncharacterized protein</fullName>
    </submittedName>
</protein>
<evidence type="ECO:0000313" key="1">
    <source>
        <dbReference type="EMBL" id="CAJ2648819.1"/>
    </source>
</evidence>
<name>A0ACB0JXZ3_TRIPR</name>
<proteinExistence type="predicted"/>
<keyword evidence="2" id="KW-1185">Reference proteome</keyword>
<accession>A0ACB0JXZ3</accession>
<sequence>MKPFYFGMLCVMSFFVLVFHNGFFCLAYDTNIKISSMYDKYESNVNEDTFQTNKKTLLDSLASNVVDHHGFYQTIVGTKSNRVYGTILCRGDISAYNYSVCALNSTRVALDGTFPKYRDVTIWFRWCFLRYSNDSFFGEILQGSAVSTATANHPDIDDPSLVLQGIPFMSGVAATVSVNSFMFHTEVLNFNQSEKRYGMAQCTRDISRQDCRRCLDGQLDTFRTVIENKRRWEIYGSNCFMWYNDYQFYFNNGSTLLLSASWRPSSRRSLVSGITFAISAALLIVF</sequence>
<evidence type="ECO:0000313" key="2">
    <source>
        <dbReference type="Proteomes" id="UP001177021"/>
    </source>
</evidence>
<dbReference type="Proteomes" id="UP001177021">
    <property type="component" value="Unassembled WGS sequence"/>
</dbReference>
<gene>
    <name evidence="1" type="ORF">MILVUS5_LOCUS17085</name>
</gene>
<comment type="caution">
    <text evidence="1">The sequence shown here is derived from an EMBL/GenBank/DDBJ whole genome shotgun (WGS) entry which is preliminary data.</text>
</comment>
<organism evidence="1 2">
    <name type="scientific">Trifolium pratense</name>
    <name type="common">Red clover</name>
    <dbReference type="NCBI Taxonomy" id="57577"/>
    <lineage>
        <taxon>Eukaryota</taxon>
        <taxon>Viridiplantae</taxon>
        <taxon>Streptophyta</taxon>
        <taxon>Embryophyta</taxon>
        <taxon>Tracheophyta</taxon>
        <taxon>Spermatophyta</taxon>
        <taxon>Magnoliopsida</taxon>
        <taxon>eudicotyledons</taxon>
        <taxon>Gunneridae</taxon>
        <taxon>Pentapetalae</taxon>
        <taxon>rosids</taxon>
        <taxon>fabids</taxon>
        <taxon>Fabales</taxon>
        <taxon>Fabaceae</taxon>
        <taxon>Papilionoideae</taxon>
        <taxon>50 kb inversion clade</taxon>
        <taxon>NPAAA clade</taxon>
        <taxon>Hologalegina</taxon>
        <taxon>IRL clade</taxon>
        <taxon>Trifolieae</taxon>
        <taxon>Trifolium</taxon>
    </lineage>
</organism>
<reference evidence="1" key="1">
    <citation type="submission" date="2023-10" db="EMBL/GenBank/DDBJ databases">
        <authorList>
            <person name="Rodriguez Cubillos JULIANA M."/>
            <person name="De Vega J."/>
        </authorList>
    </citation>
    <scope>NUCLEOTIDE SEQUENCE</scope>
</reference>
<dbReference type="EMBL" id="CASHSV030000109">
    <property type="protein sequence ID" value="CAJ2648819.1"/>
    <property type="molecule type" value="Genomic_DNA"/>
</dbReference>